<feature type="domain" description="Choline/carnitine acyltransferase" evidence="2">
    <location>
        <begin position="1"/>
        <end position="75"/>
    </location>
</feature>
<dbReference type="EMBL" id="ADFV01080062">
    <property type="status" value="NOT_ANNOTATED_CDS"/>
    <property type="molecule type" value="Genomic_DNA"/>
</dbReference>
<gene>
    <name evidence="3" type="primary">CPT1A</name>
</gene>
<dbReference type="PANTHER" id="PTHR22589:SF74">
    <property type="entry name" value="CARNITINE O-PALMITOYLTRANSFERASE 1, LIVER ISOFORM"/>
    <property type="match status" value="1"/>
</dbReference>
<dbReference type="GO" id="GO:0005739">
    <property type="term" value="C:mitochondrion"/>
    <property type="evidence" value="ECO:0007669"/>
    <property type="project" value="TreeGrafter"/>
</dbReference>
<dbReference type="EMBL" id="ADFV01080059">
    <property type="status" value="NOT_ANNOTATED_CDS"/>
    <property type="molecule type" value="Genomic_DNA"/>
</dbReference>
<organism evidence="3 4">
    <name type="scientific">Nomascus leucogenys</name>
    <name type="common">Northern white-cheeked gibbon</name>
    <name type="synonym">Hylobates leucogenys</name>
    <dbReference type="NCBI Taxonomy" id="61853"/>
    <lineage>
        <taxon>Eukaryota</taxon>
        <taxon>Metazoa</taxon>
        <taxon>Chordata</taxon>
        <taxon>Craniata</taxon>
        <taxon>Vertebrata</taxon>
        <taxon>Euteleostomi</taxon>
        <taxon>Mammalia</taxon>
        <taxon>Eutheria</taxon>
        <taxon>Euarchontoglires</taxon>
        <taxon>Primates</taxon>
        <taxon>Haplorrhini</taxon>
        <taxon>Catarrhini</taxon>
        <taxon>Hylobatidae</taxon>
        <taxon>Nomascus</taxon>
    </lineage>
</organism>
<reference evidence="3" key="2">
    <citation type="submission" date="2025-08" db="UniProtKB">
        <authorList>
            <consortium name="Ensembl"/>
        </authorList>
    </citation>
    <scope>IDENTIFICATION</scope>
</reference>
<dbReference type="InterPro" id="IPR042231">
    <property type="entry name" value="Cho/carn_acyl_trans_2"/>
</dbReference>
<dbReference type="InterPro" id="IPR000542">
    <property type="entry name" value="Carn_acyl_trans"/>
</dbReference>
<sequence>MVNSNYYAMDLLYILPTHIQAARAGNAIHAILLYRRKLDREEIKPIRLLGSTIPLCSAQWERMFNTSRIPGEETDDLP</sequence>
<reference evidence="3 4" key="1">
    <citation type="submission" date="2012-10" db="EMBL/GenBank/DDBJ databases">
        <authorList>
            <consortium name="Gibbon Genome Sequencing Consortium"/>
        </authorList>
    </citation>
    <scope>NUCLEOTIDE SEQUENCE [LARGE SCALE GENOMIC DNA]</scope>
</reference>
<dbReference type="EMBL" id="ADFV01080057">
    <property type="status" value="NOT_ANNOTATED_CDS"/>
    <property type="molecule type" value="Genomic_DNA"/>
</dbReference>
<dbReference type="EMBL" id="ADFV01080058">
    <property type="status" value="NOT_ANNOTATED_CDS"/>
    <property type="molecule type" value="Genomic_DNA"/>
</dbReference>
<dbReference type="Pfam" id="PF00755">
    <property type="entry name" value="Carn_acyltransf"/>
    <property type="match status" value="1"/>
</dbReference>
<dbReference type="SMR" id="A0A2I3HT17"/>
<keyword evidence="1" id="KW-0012">Acyltransferase</keyword>
<keyword evidence="4" id="KW-1185">Reference proteome</keyword>
<evidence type="ECO:0000313" key="4">
    <source>
        <dbReference type="Proteomes" id="UP000001073"/>
    </source>
</evidence>
<reference evidence="3" key="3">
    <citation type="submission" date="2025-09" db="UniProtKB">
        <authorList>
            <consortium name="Ensembl"/>
        </authorList>
    </citation>
    <scope>IDENTIFICATION</scope>
</reference>
<dbReference type="EMBL" id="ADFV01080060">
    <property type="status" value="NOT_ANNOTATED_CDS"/>
    <property type="molecule type" value="Genomic_DNA"/>
</dbReference>
<dbReference type="Gene3D" id="3.30.559.70">
    <property type="entry name" value="Choline/Carnitine o-acyltransferase, domain 2"/>
    <property type="match status" value="1"/>
</dbReference>
<name>A0A2I3HT17_NOMLE</name>
<keyword evidence="1" id="KW-0808">Transferase</keyword>
<evidence type="ECO:0000259" key="2">
    <source>
        <dbReference type="Pfam" id="PF00755"/>
    </source>
</evidence>
<dbReference type="PANTHER" id="PTHR22589">
    <property type="entry name" value="CARNITINE O-ACYLTRANSFERASE"/>
    <property type="match status" value="1"/>
</dbReference>
<dbReference type="EMBL" id="ADFV01080063">
    <property type="status" value="NOT_ANNOTATED_CDS"/>
    <property type="molecule type" value="Genomic_DNA"/>
</dbReference>
<accession>A0A2I3HT17</accession>
<dbReference type="Proteomes" id="UP000001073">
    <property type="component" value="Chromosome 4"/>
</dbReference>
<dbReference type="GO" id="GO:0009437">
    <property type="term" value="P:carnitine metabolic process"/>
    <property type="evidence" value="ECO:0007669"/>
    <property type="project" value="TreeGrafter"/>
</dbReference>
<dbReference type="SUPFAM" id="SSF52777">
    <property type="entry name" value="CoA-dependent acyltransferases"/>
    <property type="match status" value="1"/>
</dbReference>
<dbReference type="EMBL" id="ADFV01080061">
    <property type="status" value="NOT_ANNOTATED_CDS"/>
    <property type="molecule type" value="Genomic_DNA"/>
</dbReference>
<dbReference type="Ensembl" id="ENSNLET00000049633.1">
    <property type="protein sequence ID" value="ENSNLEP00000046743.1"/>
    <property type="gene ID" value="ENSNLEG00000026864.2"/>
</dbReference>
<dbReference type="EMBL" id="ADFV01080056">
    <property type="status" value="NOT_ANNOTATED_CDS"/>
    <property type="molecule type" value="Genomic_DNA"/>
</dbReference>
<dbReference type="AlphaFoldDB" id="A0A2I3HT17"/>
<dbReference type="InterPro" id="IPR039551">
    <property type="entry name" value="Cho/carn_acyl_trans"/>
</dbReference>
<dbReference type="GeneTree" id="ENSGT01150000286917"/>
<dbReference type="GO" id="GO:0006631">
    <property type="term" value="P:fatty acid metabolic process"/>
    <property type="evidence" value="ECO:0007669"/>
    <property type="project" value="TreeGrafter"/>
</dbReference>
<proteinExistence type="predicted"/>
<evidence type="ECO:0000256" key="1">
    <source>
        <dbReference type="ARBA" id="ARBA00023315"/>
    </source>
</evidence>
<protein>
    <submittedName>
        <fullName evidence="3">Carnitine palmitoyltransferase 1A</fullName>
    </submittedName>
</protein>
<dbReference type="GO" id="GO:0004095">
    <property type="term" value="F:carnitine O-palmitoyltransferase activity"/>
    <property type="evidence" value="ECO:0007669"/>
    <property type="project" value="TreeGrafter"/>
</dbReference>
<evidence type="ECO:0000313" key="3">
    <source>
        <dbReference type="Ensembl" id="ENSNLEP00000046743.1"/>
    </source>
</evidence>
<dbReference type="EMBL" id="ADFV01080064">
    <property type="status" value="NOT_ANNOTATED_CDS"/>
    <property type="molecule type" value="Genomic_DNA"/>
</dbReference>
<dbReference type="EMBL" id="ADFV01080055">
    <property type="status" value="NOT_ANNOTATED_CDS"/>
    <property type="molecule type" value="Genomic_DNA"/>
</dbReference>